<dbReference type="SUPFAM" id="SSF53335">
    <property type="entry name" value="S-adenosyl-L-methionine-dependent methyltransferases"/>
    <property type="match status" value="1"/>
</dbReference>
<accession>A0A395SCL8</accession>
<dbReference type="PANTHER" id="PTHR43591:SF105">
    <property type="entry name" value="METHYLTRANSFERASE DOMAIN-CONTAINING PROTEIN-RELATED"/>
    <property type="match status" value="1"/>
</dbReference>
<feature type="compositionally biased region" description="Polar residues" evidence="2">
    <location>
        <begin position="16"/>
        <end position="60"/>
    </location>
</feature>
<feature type="region of interest" description="Disordered" evidence="2">
    <location>
        <begin position="1"/>
        <end position="60"/>
    </location>
</feature>
<evidence type="ECO:0008006" key="5">
    <source>
        <dbReference type="Google" id="ProtNLM"/>
    </source>
</evidence>
<dbReference type="Pfam" id="PF13489">
    <property type="entry name" value="Methyltransf_23"/>
    <property type="match status" value="1"/>
</dbReference>
<evidence type="ECO:0000256" key="2">
    <source>
        <dbReference type="SAM" id="MobiDB-lite"/>
    </source>
</evidence>
<keyword evidence="4" id="KW-1185">Reference proteome</keyword>
<reference evidence="3 4" key="1">
    <citation type="journal article" date="2018" name="PLoS Pathog.">
        <title>Evolution of structural diversity of trichothecenes, a family of toxins produced by plant pathogenic and entomopathogenic fungi.</title>
        <authorList>
            <person name="Proctor R.H."/>
            <person name="McCormick S.P."/>
            <person name="Kim H.S."/>
            <person name="Cardoza R.E."/>
            <person name="Stanley A.M."/>
            <person name="Lindo L."/>
            <person name="Kelly A."/>
            <person name="Brown D.W."/>
            <person name="Lee T."/>
            <person name="Vaughan M.M."/>
            <person name="Alexander N.J."/>
            <person name="Busman M."/>
            <person name="Gutierrez S."/>
        </authorList>
    </citation>
    <scope>NUCLEOTIDE SEQUENCE [LARGE SCALE GENOMIC DNA]</scope>
    <source>
        <strain evidence="3 4">NRRL 20695</strain>
    </source>
</reference>
<comment type="similarity">
    <text evidence="1">Belongs to the methyltransferase superfamily. LaeA methyltransferase family.</text>
</comment>
<name>A0A395SCL8_9HYPO</name>
<dbReference type="Proteomes" id="UP000266234">
    <property type="component" value="Unassembled WGS sequence"/>
</dbReference>
<evidence type="ECO:0000313" key="4">
    <source>
        <dbReference type="Proteomes" id="UP000266234"/>
    </source>
</evidence>
<comment type="caution">
    <text evidence="3">The sequence shown here is derived from an EMBL/GenBank/DDBJ whole genome shotgun (WGS) entry which is preliminary data.</text>
</comment>
<feature type="region of interest" description="Disordered" evidence="2">
    <location>
        <begin position="427"/>
        <end position="457"/>
    </location>
</feature>
<dbReference type="GO" id="GO:0008168">
    <property type="term" value="F:methyltransferase activity"/>
    <property type="evidence" value="ECO:0007669"/>
    <property type="project" value="TreeGrafter"/>
</dbReference>
<dbReference type="Gene3D" id="3.40.50.150">
    <property type="entry name" value="Vaccinia Virus protein VP39"/>
    <property type="match status" value="1"/>
</dbReference>
<organism evidence="3 4">
    <name type="scientific">Fusarium longipes</name>
    <dbReference type="NCBI Taxonomy" id="694270"/>
    <lineage>
        <taxon>Eukaryota</taxon>
        <taxon>Fungi</taxon>
        <taxon>Dikarya</taxon>
        <taxon>Ascomycota</taxon>
        <taxon>Pezizomycotina</taxon>
        <taxon>Sordariomycetes</taxon>
        <taxon>Hypocreomycetidae</taxon>
        <taxon>Hypocreales</taxon>
        <taxon>Nectriaceae</taxon>
        <taxon>Fusarium</taxon>
    </lineage>
</organism>
<dbReference type="InterPro" id="IPR029063">
    <property type="entry name" value="SAM-dependent_MTases_sf"/>
</dbReference>
<gene>
    <name evidence="3" type="ORF">FLONG3_7584</name>
</gene>
<dbReference type="OrthoDB" id="2013972at2759"/>
<proteinExistence type="inferred from homology"/>
<dbReference type="CDD" id="cd02440">
    <property type="entry name" value="AdoMet_MTases"/>
    <property type="match status" value="1"/>
</dbReference>
<dbReference type="STRING" id="694270.A0A395SCL8"/>
<dbReference type="PANTHER" id="PTHR43591">
    <property type="entry name" value="METHYLTRANSFERASE"/>
    <property type="match status" value="1"/>
</dbReference>
<evidence type="ECO:0000256" key="1">
    <source>
        <dbReference type="ARBA" id="ARBA00038158"/>
    </source>
</evidence>
<dbReference type="AlphaFoldDB" id="A0A395SCL8"/>
<feature type="compositionally biased region" description="Basic residues" evidence="2">
    <location>
        <begin position="1"/>
        <end position="14"/>
    </location>
</feature>
<evidence type="ECO:0000313" key="3">
    <source>
        <dbReference type="EMBL" id="RGP69927.1"/>
    </source>
</evidence>
<sequence>MAKKRRCKPRKGTPGRHNQSQTSTMSSEDSYAVQSGRQSSDGTPSEHANSDGNNTAMTSIVGTDEEQHHPHNDSDLDEDVDEDDMISIYPTSQYPGVSPYHQVETPFSQDAPAADSDVAASTRSLWAQDLDYREIHGRRYCREYYMPNDDIEQWRMAIQHQVFMHVLDGELTLAPIQNPNHILDIGTGTGEWAIKMAELQPQCEVVGTDIAAIAETKSVPMNVFFEIEDAEDWDRHPDTYDLIHFRLMEGAFRNWSFVYDNTFFSLKPGGWIEVQDFVSAEGFVQFLSQFADDSPMHELLRDLEIASEKSGRPRGTHHLEPRLLMDAGFVDVRVTEYSLPITVAEASAGKIWLISCLDGLEAHCLRLLTEHMGWDPEKCKQACEAAARDLANAAKDPIRSKGLLIKMRVIIGRKPLDAPRTDLAELFGRSRSPATELNGEGSDPTLHADDQMTVGSS</sequence>
<protein>
    <recommendedName>
        <fullName evidence="5">Secondary metabolism regulator LAE1</fullName>
    </recommendedName>
</protein>
<dbReference type="EMBL" id="PXOG01000176">
    <property type="protein sequence ID" value="RGP69927.1"/>
    <property type="molecule type" value="Genomic_DNA"/>
</dbReference>